<feature type="compositionally biased region" description="Basic and acidic residues" evidence="6">
    <location>
        <begin position="304"/>
        <end position="318"/>
    </location>
</feature>
<dbReference type="PANTHER" id="PTHR43096">
    <property type="entry name" value="DNAJ HOMOLOG 1, MITOCHONDRIAL-RELATED"/>
    <property type="match status" value="1"/>
</dbReference>
<dbReference type="InterPro" id="IPR001623">
    <property type="entry name" value="DnaJ_domain"/>
</dbReference>
<evidence type="ECO:0000259" key="7">
    <source>
        <dbReference type="PROSITE" id="PS50076"/>
    </source>
</evidence>
<dbReference type="FunFam" id="2.60.260.20:FF:000005">
    <property type="entry name" value="Chaperone protein dnaJ 1, mitochondrial"/>
    <property type="match status" value="1"/>
</dbReference>
<dbReference type="Gene3D" id="1.10.287.110">
    <property type="entry name" value="DnaJ domain"/>
    <property type="match status" value="1"/>
</dbReference>
<evidence type="ECO:0000256" key="3">
    <source>
        <dbReference type="ARBA" id="ARBA00022771"/>
    </source>
</evidence>
<dbReference type="PANTHER" id="PTHR43096:SF52">
    <property type="entry name" value="DNAJ HOMOLOG 1, MITOCHONDRIAL-RELATED"/>
    <property type="match status" value="1"/>
</dbReference>
<dbReference type="PRINTS" id="PR00625">
    <property type="entry name" value="JDOMAIN"/>
</dbReference>
<evidence type="ECO:0000256" key="2">
    <source>
        <dbReference type="ARBA" id="ARBA00022737"/>
    </source>
</evidence>
<evidence type="ECO:0000256" key="1">
    <source>
        <dbReference type="ARBA" id="ARBA00022723"/>
    </source>
</evidence>
<dbReference type="GO" id="GO:0042026">
    <property type="term" value="P:protein refolding"/>
    <property type="evidence" value="ECO:0007669"/>
    <property type="project" value="TreeGrafter"/>
</dbReference>
<dbReference type="GO" id="GO:0008270">
    <property type="term" value="F:zinc ion binding"/>
    <property type="evidence" value="ECO:0007669"/>
    <property type="project" value="UniProtKB-KW"/>
</dbReference>
<dbReference type="SUPFAM" id="SSF49493">
    <property type="entry name" value="HSP40/DnaJ peptide-binding domain"/>
    <property type="match status" value="2"/>
</dbReference>
<keyword evidence="4" id="KW-0862">Zinc</keyword>
<dbReference type="Pfam" id="PF01556">
    <property type="entry name" value="DnaJ_C"/>
    <property type="match status" value="1"/>
</dbReference>
<dbReference type="InterPro" id="IPR008971">
    <property type="entry name" value="HSP40/DnaJ_pept-bd"/>
</dbReference>
<feature type="region of interest" description="Disordered" evidence="6">
    <location>
        <begin position="304"/>
        <end position="324"/>
    </location>
</feature>
<dbReference type="KEGG" id="tio:INP52_00400"/>
<dbReference type="PROSITE" id="PS50076">
    <property type="entry name" value="DNAJ_2"/>
    <property type="match status" value="1"/>
</dbReference>
<dbReference type="GO" id="GO:0005737">
    <property type="term" value="C:cytoplasm"/>
    <property type="evidence" value="ECO:0007669"/>
    <property type="project" value="TreeGrafter"/>
</dbReference>
<gene>
    <name evidence="8" type="ORF">INP52_00400</name>
</gene>
<evidence type="ECO:0000256" key="5">
    <source>
        <dbReference type="ARBA" id="ARBA00023186"/>
    </source>
</evidence>
<dbReference type="AlphaFoldDB" id="A0A7S7RUM3"/>
<keyword evidence="5" id="KW-0143">Chaperone</keyword>
<dbReference type="SMART" id="SM00271">
    <property type="entry name" value="DnaJ"/>
    <property type="match status" value="1"/>
</dbReference>
<dbReference type="Pfam" id="PF00226">
    <property type="entry name" value="DnaJ"/>
    <property type="match status" value="1"/>
</dbReference>
<evidence type="ECO:0000313" key="9">
    <source>
        <dbReference type="Proteomes" id="UP000593735"/>
    </source>
</evidence>
<dbReference type="EMBL" id="CP063767">
    <property type="protein sequence ID" value="QOY60723.1"/>
    <property type="molecule type" value="Genomic_DNA"/>
</dbReference>
<keyword evidence="9" id="KW-1185">Reference proteome</keyword>
<dbReference type="RefSeq" id="WP_194371456.1">
    <property type="nucleotide sequence ID" value="NZ_CP063767.1"/>
</dbReference>
<keyword evidence="2" id="KW-0677">Repeat</keyword>
<name>A0A7S7RUM3_9ACTN</name>
<dbReference type="InterPro" id="IPR036869">
    <property type="entry name" value="J_dom_sf"/>
</dbReference>
<organism evidence="8 9">
    <name type="scientific">Thermophilibacter immobilis</name>
    <dbReference type="NCBI Taxonomy" id="2779519"/>
    <lineage>
        <taxon>Bacteria</taxon>
        <taxon>Bacillati</taxon>
        <taxon>Actinomycetota</taxon>
        <taxon>Coriobacteriia</taxon>
        <taxon>Coriobacteriales</taxon>
        <taxon>Atopobiaceae</taxon>
        <taxon>Thermophilibacter</taxon>
    </lineage>
</organism>
<protein>
    <submittedName>
        <fullName evidence="8">DnaJ domain-containing protein</fullName>
    </submittedName>
</protein>
<sequence length="324" mass="35272">MADKKSYYDVLGVKRDATDDEIKKAFRKLAAKYHPDRGGDEQKFKEVSEAYTTLSDEKKRREYDQMLMFGGIPGADFGGSGGRGNGYTYTTNVGGDWSDIFDNMRSGDGAFGGFDFSSIFGGAGGARAAQNRPTKGGDLTMSIDVTADEAFRGATRKASYRVPSTGEEQSLTIKIPAGAVDGGKLRYRGRGEYGTQGGERGDLVITTHVAEHPLFKRDGADVRMDLPISIYEAALGATVDVPTPDGTEVRLKVPAGTQDGKTFRFRDLGAPNVKRKGSRGALYVTVRAKVPTLLTKKERDALASLRDADTRDYREEVNRYGTQR</sequence>
<evidence type="ECO:0000256" key="4">
    <source>
        <dbReference type="ARBA" id="ARBA00022833"/>
    </source>
</evidence>
<dbReference type="Gene3D" id="2.60.260.20">
    <property type="entry name" value="Urease metallochaperone UreE, N-terminal domain"/>
    <property type="match status" value="2"/>
</dbReference>
<dbReference type="CDD" id="cd10747">
    <property type="entry name" value="DnaJ_C"/>
    <property type="match status" value="1"/>
</dbReference>
<dbReference type="CDD" id="cd06257">
    <property type="entry name" value="DnaJ"/>
    <property type="match status" value="1"/>
</dbReference>
<dbReference type="InterPro" id="IPR002939">
    <property type="entry name" value="DnaJ_C"/>
</dbReference>
<dbReference type="GO" id="GO:0051082">
    <property type="term" value="F:unfolded protein binding"/>
    <property type="evidence" value="ECO:0007669"/>
    <property type="project" value="InterPro"/>
</dbReference>
<feature type="domain" description="J" evidence="7">
    <location>
        <begin position="6"/>
        <end position="67"/>
    </location>
</feature>
<proteinExistence type="predicted"/>
<keyword evidence="1" id="KW-0479">Metal-binding</keyword>
<evidence type="ECO:0000313" key="8">
    <source>
        <dbReference type="EMBL" id="QOY60723.1"/>
    </source>
</evidence>
<dbReference type="Proteomes" id="UP000593735">
    <property type="component" value="Chromosome"/>
</dbReference>
<evidence type="ECO:0000256" key="6">
    <source>
        <dbReference type="SAM" id="MobiDB-lite"/>
    </source>
</evidence>
<accession>A0A7S7RUM3</accession>
<dbReference type="SUPFAM" id="SSF46565">
    <property type="entry name" value="Chaperone J-domain"/>
    <property type="match status" value="1"/>
</dbReference>
<reference evidence="8 9" key="1">
    <citation type="submission" date="2020-10" db="EMBL/GenBank/DDBJ databases">
        <title>Olsenella immobilis sp.nov., isolated from the mud in a fermentation cellar used for the production of Chinese strong-flavoured liquor.</title>
        <authorList>
            <person name="Lu L."/>
        </authorList>
    </citation>
    <scope>NUCLEOTIDE SEQUENCE [LARGE SCALE GENOMIC DNA]</scope>
    <source>
        <strain evidence="8 9">LZLJ-2</strain>
    </source>
</reference>
<keyword evidence="3" id="KW-0863">Zinc-finger</keyword>